<feature type="compositionally biased region" description="Basic and acidic residues" evidence="1">
    <location>
        <begin position="174"/>
        <end position="201"/>
    </location>
</feature>
<evidence type="ECO:0000313" key="2">
    <source>
        <dbReference type="EMBL" id="TXG59332.1"/>
    </source>
</evidence>
<dbReference type="Proteomes" id="UP000323000">
    <property type="component" value="Chromosome 6"/>
</dbReference>
<gene>
    <name evidence="2" type="ORF">EZV62_013905</name>
</gene>
<feature type="region of interest" description="Disordered" evidence="1">
    <location>
        <begin position="152"/>
        <end position="201"/>
    </location>
</feature>
<dbReference type="PANTHER" id="PTHR37754:SF1">
    <property type="entry name" value="CALCIUM ION-BINDING PROTEIN"/>
    <property type="match status" value="1"/>
</dbReference>
<feature type="region of interest" description="Disordered" evidence="1">
    <location>
        <begin position="237"/>
        <end position="294"/>
    </location>
</feature>
<reference evidence="3" key="1">
    <citation type="journal article" date="2019" name="Gigascience">
        <title>De novo genome assembly of the endangered Acer yangbiense, a plant species with extremely small populations endemic to Yunnan Province, China.</title>
        <authorList>
            <person name="Yang J."/>
            <person name="Wariss H.M."/>
            <person name="Tao L."/>
            <person name="Zhang R."/>
            <person name="Yun Q."/>
            <person name="Hollingsworth P."/>
            <person name="Dao Z."/>
            <person name="Luo G."/>
            <person name="Guo H."/>
            <person name="Ma Y."/>
            <person name="Sun W."/>
        </authorList>
    </citation>
    <scope>NUCLEOTIDE SEQUENCE [LARGE SCALE GENOMIC DNA]</scope>
    <source>
        <strain evidence="3">cv. Malutang</strain>
    </source>
</reference>
<accession>A0A5C7HT22</accession>
<evidence type="ECO:0000313" key="3">
    <source>
        <dbReference type="Proteomes" id="UP000323000"/>
    </source>
</evidence>
<dbReference type="AlphaFoldDB" id="A0A5C7HT22"/>
<comment type="caution">
    <text evidence="2">The sequence shown here is derived from an EMBL/GenBank/DDBJ whole genome shotgun (WGS) entry which is preliminary data.</text>
</comment>
<protein>
    <submittedName>
        <fullName evidence="2">Uncharacterized protein</fullName>
    </submittedName>
</protein>
<name>A0A5C7HT22_9ROSI</name>
<dbReference type="OrthoDB" id="1868634at2759"/>
<proteinExistence type="predicted"/>
<evidence type="ECO:0000256" key="1">
    <source>
        <dbReference type="SAM" id="MobiDB-lite"/>
    </source>
</evidence>
<sequence length="294" mass="34357">MIGLPSSQMFNMLMSTLYKQFAEKEIHNFEDFHEAFLDIFNTVNSALPGKHYDVPSRKDVEECYNKWERYPEAERKIKFVEFMKKTMKLSSLDDVTIKTGIVTPPAAMAIKKAGQNVPQMKMIKAIPDVIFVPSITLIALISAKLSRKIIQRKSSPRSSLPPPLQLSPQLARYPTREHVEAPWKHREEPQARYKHAEEPQARYPTWEHADEPWNHGEEPQACYPTWEHAEEPQACYPIKERVKEPQARYPTRERVEEPQARYPTKERVEEPQAHYPPSPPYQPGVKEASRTWYY</sequence>
<keyword evidence="3" id="KW-1185">Reference proteome</keyword>
<dbReference type="EMBL" id="VAHF01000006">
    <property type="protein sequence ID" value="TXG59332.1"/>
    <property type="molecule type" value="Genomic_DNA"/>
</dbReference>
<organism evidence="2 3">
    <name type="scientific">Acer yangbiense</name>
    <dbReference type="NCBI Taxonomy" id="1000413"/>
    <lineage>
        <taxon>Eukaryota</taxon>
        <taxon>Viridiplantae</taxon>
        <taxon>Streptophyta</taxon>
        <taxon>Embryophyta</taxon>
        <taxon>Tracheophyta</taxon>
        <taxon>Spermatophyta</taxon>
        <taxon>Magnoliopsida</taxon>
        <taxon>eudicotyledons</taxon>
        <taxon>Gunneridae</taxon>
        <taxon>Pentapetalae</taxon>
        <taxon>rosids</taxon>
        <taxon>malvids</taxon>
        <taxon>Sapindales</taxon>
        <taxon>Sapindaceae</taxon>
        <taxon>Hippocastanoideae</taxon>
        <taxon>Acereae</taxon>
        <taxon>Acer</taxon>
    </lineage>
</organism>
<feature type="compositionally biased region" description="Basic and acidic residues" evidence="1">
    <location>
        <begin position="238"/>
        <end position="272"/>
    </location>
</feature>
<dbReference type="PANTHER" id="PTHR37754">
    <property type="entry name" value="CALCIUM ION-BINDING PROTEIN"/>
    <property type="match status" value="1"/>
</dbReference>